<gene>
    <name evidence="1" type="ORF">BST97_04950</name>
</gene>
<dbReference type="EMBL" id="CP019344">
    <property type="protein sequence ID" value="ARN77381.1"/>
    <property type="molecule type" value="Genomic_DNA"/>
</dbReference>
<keyword evidence="2" id="KW-1185">Reference proteome</keyword>
<dbReference type="AlphaFoldDB" id="A0A1W6MIF4"/>
<reference evidence="1 2" key="1">
    <citation type="submission" date="2016-11" db="EMBL/GenBank/DDBJ databases">
        <title>Trade-off between light-utilization and light-protection in marine flavobacteria.</title>
        <authorList>
            <person name="Kumagai Y."/>
        </authorList>
    </citation>
    <scope>NUCLEOTIDE SEQUENCE [LARGE SCALE GENOMIC DNA]</scope>
    <source>
        <strain evidence="1 2">JCM 13191</strain>
    </source>
</reference>
<dbReference type="OrthoDB" id="1447533at2"/>
<dbReference type="Proteomes" id="UP000193431">
    <property type="component" value="Chromosome"/>
</dbReference>
<dbReference type="RefSeq" id="WP_085766187.1">
    <property type="nucleotide sequence ID" value="NZ_CP019344.1"/>
</dbReference>
<evidence type="ECO:0000313" key="1">
    <source>
        <dbReference type="EMBL" id="ARN77381.1"/>
    </source>
</evidence>
<proteinExistence type="predicted"/>
<name>A0A1W6MIF4_9FLAO</name>
<sequence length="64" mass="7108">MALSDVKTDGSWIKTYDEKGKHISTMSSSGKTVVGIGSNFFVCDEGSWIKTYDEKCKHQNTRCA</sequence>
<organism evidence="1 2">
    <name type="scientific">Nonlabens spongiae</name>
    <dbReference type="NCBI Taxonomy" id="331648"/>
    <lineage>
        <taxon>Bacteria</taxon>
        <taxon>Pseudomonadati</taxon>
        <taxon>Bacteroidota</taxon>
        <taxon>Flavobacteriia</taxon>
        <taxon>Flavobacteriales</taxon>
        <taxon>Flavobacteriaceae</taxon>
        <taxon>Nonlabens</taxon>
    </lineage>
</organism>
<protein>
    <submittedName>
        <fullName evidence="1">Uncharacterized protein</fullName>
    </submittedName>
</protein>
<dbReference type="STRING" id="331648.BST97_04950"/>
<accession>A0A1W6MIF4</accession>
<evidence type="ECO:0000313" key="2">
    <source>
        <dbReference type="Proteomes" id="UP000193431"/>
    </source>
</evidence>